<feature type="transmembrane region" description="Helical" evidence="9">
    <location>
        <begin position="270"/>
        <end position="291"/>
    </location>
</feature>
<keyword evidence="4 9" id="KW-0812">Transmembrane</keyword>
<keyword evidence="2 9" id="KW-1003">Cell membrane</keyword>
<dbReference type="NCBIfam" id="TIGR00680">
    <property type="entry name" value="kdpA"/>
    <property type="match status" value="1"/>
</dbReference>
<dbReference type="InterPro" id="IPR004623">
    <property type="entry name" value="KdpA"/>
</dbReference>
<feature type="transmembrane region" description="Helical" evidence="9">
    <location>
        <begin position="142"/>
        <end position="160"/>
    </location>
</feature>
<dbReference type="Pfam" id="PF03814">
    <property type="entry name" value="KdpA"/>
    <property type="match status" value="1"/>
</dbReference>
<dbReference type="EMBL" id="JBJYXY010000001">
    <property type="protein sequence ID" value="MFN2977368.1"/>
    <property type="molecule type" value="Genomic_DNA"/>
</dbReference>
<evidence type="ECO:0000256" key="9">
    <source>
        <dbReference type="HAMAP-Rule" id="MF_00275"/>
    </source>
</evidence>
<gene>
    <name evidence="9 10" type="primary">kdpA</name>
    <name evidence="10" type="ORF">ACK2TP_16475</name>
</gene>
<evidence type="ECO:0000256" key="7">
    <source>
        <dbReference type="ARBA" id="ARBA00023065"/>
    </source>
</evidence>
<feature type="transmembrane region" description="Helical" evidence="9">
    <location>
        <begin position="441"/>
        <end position="460"/>
    </location>
</feature>
<sequence>MTLNGWLQIGLFMAIVLLLAKPLGSFITAVFEHRRTFLDPVLAPIERLLYRVTGVKQDEEMTWWQYTNAMLIFSLASLVLTYVIQRVQHLLPLNPQNLPNVAADLALNTAVSFTTNTNWQSYTPETTMSYLTQMVGLATHNFWSAAVGLALAIAFIRGIARREMKTLGNFWVDLTRGTLWILLPISAVLALVLVSQGVVQNFRPYDTAKLVETQKTTGSDGKTTTVSTQTIAQGPVASQEAIKMLGTNGGGFFNANSAHPFENPTPLTNLLQMLAIFLIPAALTVTLGQMVKSPKHGWAVLAAMVILWFAGTFVCYWAEAQGNPQLAHVDQHVSATQSGGNMEGKEVRFGIANTALFATVTTDASCGAVNGMHDSFTPLGGLVPMVNILLGEIVFGGVGAGMYGMLVFVILAVFIAGLMVGRTPEYLGKKIEAYDVQMSMLYLLIFPLIILSLAAIAIRMPVLGLGSLTNHGPHGLSEILYAYASATGNNGSAFAGLSANTHWYNFSLAVAMFAGRFLMLIPMMAIAGSLAAKKIVPASAGTFPVTTPLFTVLLTGIILIVGALTFFPVLSLGPILEHLLLRAGQLF</sequence>
<feature type="transmembrane region" description="Helical" evidence="9">
    <location>
        <begin position="393"/>
        <end position="420"/>
    </location>
</feature>
<dbReference type="RefSeq" id="WP_263414467.1">
    <property type="nucleotide sequence ID" value="NZ_BAABBH010000001.1"/>
</dbReference>
<evidence type="ECO:0000256" key="8">
    <source>
        <dbReference type="ARBA" id="ARBA00023136"/>
    </source>
</evidence>
<keyword evidence="5 9" id="KW-0630">Potassium</keyword>
<feature type="transmembrane region" description="Helical" evidence="9">
    <location>
        <begin position="506"/>
        <end position="530"/>
    </location>
</feature>
<accession>A0ABW9KPB2</accession>
<evidence type="ECO:0000256" key="3">
    <source>
        <dbReference type="ARBA" id="ARBA00022538"/>
    </source>
</evidence>
<evidence type="ECO:0000313" key="11">
    <source>
        <dbReference type="Proteomes" id="UP001634747"/>
    </source>
</evidence>
<reference evidence="10 11" key="1">
    <citation type="submission" date="2024-12" db="EMBL/GenBank/DDBJ databases">
        <authorList>
            <person name="Lee Y."/>
        </authorList>
    </citation>
    <scope>NUCLEOTIDE SEQUENCE [LARGE SCALE GENOMIC DNA]</scope>
    <source>
        <strain evidence="10 11">03SUJ4</strain>
    </source>
</reference>
<comment type="subcellular location">
    <subcellularLocation>
        <location evidence="9">Cell membrane</location>
        <topology evidence="9">Multi-pass membrane protein</topology>
    </subcellularLocation>
</comment>
<comment type="similarity">
    <text evidence="9">Belongs to the KdpA family.</text>
</comment>
<keyword evidence="1 9" id="KW-0813">Transport</keyword>
<dbReference type="PIRSF" id="PIRSF001294">
    <property type="entry name" value="K_ATPaseA"/>
    <property type="match status" value="1"/>
</dbReference>
<feature type="transmembrane region" description="Helical" evidence="9">
    <location>
        <begin position="180"/>
        <end position="199"/>
    </location>
</feature>
<comment type="function">
    <text evidence="9">Part of the high-affinity ATP-driven potassium transport (or Kdp) system, which catalyzes the hydrolysis of ATP coupled with the electrogenic transport of potassium into the cytoplasm. This subunit binds the extracellular potassium ions and delivers the ions to the membrane domain of KdpB through an intramembrane tunnel.</text>
</comment>
<protein>
    <recommendedName>
        <fullName evidence="9">Potassium-transporting ATPase potassium-binding subunit</fullName>
    </recommendedName>
    <alternativeName>
        <fullName evidence="9">ATP phosphohydrolase [potassium-transporting] A chain</fullName>
    </alternativeName>
    <alternativeName>
        <fullName evidence="9">Potassium-binding and translocating subunit A</fullName>
    </alternativeName>
    <alternativeName>
        <fullName evidence="9">Potassium-translocating ATPase A chain</fullName>
    </alternativeName>
</protein>
<dbReference type="Proteomes" id="UP001634747">
    <property type="component" value="Unassembled WGS sequence"/>
</dbReference>
<evidence type="ECO:0000256" key="6">
    <source>
        <dbReference type="ARBA" id="ARBA00022989"/>
    </source>
</evidence>
<feature type="transmembrane region" description="Helical" evidence="9">
    <location>
        <begin position="550"/>
        <end position="572"/>
    </location>
</feature>
<feature type="transmembrane region" description="Helical" evidence="9">
    <location>
        <begin position="6"/>
        <end position="31"/>
    </location>
</feature>
<organism evidence="10 11">
    <name type="scientific">Terriglobus aquaticus</name>
    <dbReference type="NCBI Taxonomy" id="940139"/>
    <lineage>
        <taxon>Bacteria</taxon>
        <taxon>Pseudomonadati</taxon>
        <taxon>Acidobacteriota</taxon>
        <taxon>Terriglobia</taxon>
        <taxon>Terriglobales</taxon>
        <taxon>Acidobacteriaceae</taxon>
        <taxon>Terriglobus</taxon>
    </lineage>
</organism>
<proteinExistence type="inferred from homology"/>
<comment type="subunit">
    <text evidence="9">The system is composed of three essential subunits: KdpA, KdpB and KdpC.</text>
</comment>
<evidence type="ECO:0000256" key="1">
    <source>
        <dbReference type="ARBA" id="ARBA00022448"/>
    </source>
</evidence>
<keyword evidence="3 9" id="KW-0633">Potassium transport</keyword>
<evidence type="ECO:0000256" key="4">
    <source>
        <dbReference type="ARBA" id="ARBA00022692"/>
    </source>
</evidence>
<name>A0ABW9KPB2_9BACT</name>
<evidence type="ECO:0000256" key="2">
    <source>
        <dbReference type="ARBA" id="ARBA00022475"/>
    </source>
</evidence>
<evidence type="ECO:0000313" key="10">
    <source>
        <dbReference type="EMBL" id="MFN2977368.1"/>
    </source>
</evidence>
<keyword evidence="8 9" id="KW-0472">Membrane</keyword>
<keyword evidence="11" id="KW-1185">Reference proteome</keyword>
<feature type="transmembrane region" description="Helical" evidence="9">
    <location>
        <begin position="298"/>
        <end position="319"/>
    </location>
</feature>
<dbReference type="PANTHER" id="PTHR30607">
    <property type="entry name" value="POTASSIUM-TRANSPORTING ATPASE A CHAIN"/>
    <property type="match status" value="1"/>
</dbReference>
<comment type="caution">
    <text evidence="10">The sequence shown here is derived from an EMBL/GenBank/DDBJ whole genome shotgun (WGS) entry which is preliminary data.</text>
</comment>
<keyword evidence="7 9" id="KW-0406">Ion transport</keyword>
<dbReference type="PANTHER" id="PTHR30607:SF2">
    <property type="entry name" value="POTASSIUM-TRANSPORTING ATPASE POTASSIUM-BINDING SUBUNIT"/>
    <property type="match status" value="1"/>
</dbReference>
<evidence type="ECO:0000256" key="5">
    <source>
        <dbReference type="ARBA" id="ARBA00022958"/>
    </source>
</evidence>
<feature type="transmembrane region" description="Helical" evidence="9">
    <location>
        <begin position="66"/>
        <end position="84"/>
    </location>
</feature>
<keyword evidence="6 9" id="KW-1133">Transmembrane helix</keyword>
<dbReference type="HAMAP" id="MF_00275">
    <property type="entry name" value="KdpA"/>
    <property type="match status" value="1"/>
</dbReference>